<dbReference type="InterPro" id="IPR036322">
    <property type="entry name" value="WD40_repeat_dom_sf"/>
</dbReference>
<proteinExistence type="predicted"/>
<protein>
    <submittedName>
        <fullName evidence="2">Uncharacterized protein</fullName>
    </submittedName>
</protein>
<reference evidence="2" key="1">
    <citation type="submission" date="2022-11" db="UniProtKB">
        <authorList>
            <consortium name="WormBaseParasite"/>
        </authorList>
    </citation>
    <scope>IDENTIFICATION</scope>
</reference>
<dbReference type="Gene3D" id="2.130.10.10">
    <property type="entry name" value="YVTN repeat-like/Quinoprotein amine dehydrogenase"/>
    <property type="match status" value="2"/>
</dbReference>
<accession>A0A915Q8B3</accession>
<organism evidence="1 2">
    <name type="scientific">Setaria digitata</name>
    <dbReference type="NCBI Taxonomy" id="48799"/>
    <lineage>
        <taxon>Eukaryota</taxon>
        <taxon>Metazoa</taxon>
        <taxon>Ecdysozoa</taxon>
        <taxon>Nematoda</taxon>
        <taxon>Chromadorea</taxon>
        <taxon>Rhabditida</taxon>
        <taxon>Spirurina</taxon>
        <taxon>Spiruromorpha</taxon>
        <taxon>Filarioidea</taxon>
        <taxon>Setariidae</taxon>
        <taxon>Setaria</taxon>
    </lineage>
</organism>
<evidence type="ECO:0000313" key="2">
    <source>
        <dbReference type="WBParaSite" id="sdigi.contig990.g10089.t1"/>
    </source>
</evidence>
<dbReference type="WBParaSite" id="sdigi.contig990.g10089.t1">
    <property type="protein sequence ID" value="sdigi.contig990.g10089.t1"/>
    <property type="gene ID" value="sdigi.contig990.g10089"/>
</dbReference>
<dbReference type="InterPro" id="IPR001680">
    <property type="entry name" value="WD40_rpt"/>
</dbReference>
<sequence length="246" mass="28492">MVIRNLMHLIQREPRRERIGYFSICYTVDDEHLVIGRTAGRISIIGTNQPTHTSFIAHENDIKAVRCSKINPNIFYSGDVDGYCKMWDDRVPHSNYKAPLAMSTMSNYSITNIDVDNYDRYLVTTSAAIKFDIWDLRRLSENNLLGMRRREENNPSATPVYLHNAMRITKDDMTALFWQVKFSPPRTGNRYIYSCGNTGYVNIFDIMTGAVVREFRPDYSTVCDCSWHPNENEIVTVTVRLIRSIN</sequence>
<name>A0A915Q8B3_9BILA</name>
<dbReference type="InterPro" id="IPR015943">
    <property type="entry name" value="WD40/YVTN_repeat-like_dom_sf"/>
</dbReference>
<keyword evidence="1" id="KW-1185">Reference proteome</keyword>
<dbReference type="PANTHER" id="PTHR19847:SF7">
    <property type="entry name" value="DDB1- AND CUL4-ASSOCIATED FACTOR 11"/>
    <property type="match status" value="1"/>
</dbReference>
<dbReference type="GO" id="GO:0080008">
    <property type="term" value="C:Cul4-RING E3 ubiquitin ligase complex"/>
    <property type="evidence" value="ECO:0007669"/>
    <property type="project" value="TreeGrafter"/>
</dbReference>
<dbReference type="SUPFAM" id="SSF50978">
    <property type="entry name" value="WD40 repeat-like"/>
    <property type="match status" value="1"/>
</dbReference>
<dbReference type="GO" id="GO:0043161">
    <property type="term" value="P:proteasome-mediated ubiquitin-dependent protein catabolic process"/>
    <property type="evidence" value="ECO:0007669"/>
    <property type="project" value="TreeGrafter"/>
</dbReference>
<dbReference type="InterPro" id="IPR051859">
    <property type="entry name" value="DCAF"/>
</dbReference>
<dbReference type="AlphaFoldDB" id="A0A915Q8B3"/>
<dbReference type="Pfam" id="PF00400">
    <property type="entry name" value="WD40"/>
    <property type="match status" value="1"/>
</dbReference>
<dbReference type="Proteomes" id="UP000887581">
    <property type="component" value="Unplaced"/>
</dbReference>
<dbReference type="PANTHER" id="PTHR19847">
    <property type="entry name" value="DDB1- AND CUL4-ASSOCIATED FACTOR 11"/>
    <property type="match status" value="1"/>
</dbReference>
<evidence type="ECO:0000313" key="1">
    <source>
        <dbReference type="Proteomes" id="UP000887581"/>
    </source>
</evidence>
<dbReference type="SMART" id="SM00320">
    <property type="entry name" value="WD40"/>
    <property type="match status" value="3"/>
</dbReference>